<evidence type="ECO:0000313" key="4">
    <source>
        <dbReference type="Proteomes" id="UP000502508"/>
    </source>
</evidence>
<protein>
    <recommendedName>
        <fullName evidence="5">Phosphatidylethanolamine-binding protein</fullName>
    </recommendedName>
</protein>
<dbReference type="KEGG" id="pfla:Pflav_055920"/>
<comment type="similarity">
    <text evidence="1">Belongs to the UPF0098 family.</text>
</comment>
<reference evidence="3 4" key="1">
    <citation type="submission" date="2020-03" db="EMBL/GenBank/DDBJ databases">
        <title>Whole genome shotgun sequence of Phytohabitans flavus NBRC 107702.</title>
        <authorList>
            <person name="Komaki H."/>
            <person name="Tamura T."/>
        </authorList>
    </citation>
    <scope>NUCLEOTIDE SEQUENCE [LARGE SCALE GENOMIC DNA]</scope>
    <source>
        <strain evidence="3 4">NBRC 107702</strain>
    </source>
</reference>
<feature type="region of interest" description="Disordered" evidence="2">
    <location>
        <begin position="15"/>
        <end position="35"/>
    </location>
</feature>
<dbReference type="AlphaFoldDB" id="A0A6F8XZ92"/>
<evidence type="ECO:0000256" key="1">
    <source>
        <dbReference type="ARBA" id="ARBA00007120"/>
    </source>
</evidence>
<sequence length="150" mass="16227">MSGLMLRSTAFNDHDLMPDRMSRSGDNSSPPLEWSAAPGGTAELVLLCEDADAGEEPFLHWLVTGIDPEVSEVGEGLVPAHGTEWTNGFGSTGWAGPQPPIGDEPHRYFFHVYAVREPLDLPDRPGVTDVRRAIGRKELASGTLVGMFAR</sequence>
<dbReference type="PANTHER" id="PTHR30289">
    <property type="entry name" value="UNCHARACTERIZED PROTEIN YBCL-RELATED"/>
    <property type="match status" value="1"/>
</dbReference>
<keyword evidence="4" id="KW-1185">Reference proteome</keyword>
<dbReference type="InterPro" id="IPR005247">
    <property type="entry name" value="YbhB_YbcL/LppC-like"/>
</dbReference>
<organism evidence="3 4">
    <name type="scientific">Phytohabitans flavus</name>
    <dbReference type="NCBI Taxonomy" id="1076124"/>
    <lineage>
        <taxon>Bacteria</taxon>
        <taxon>Bacillati</taxon>
        <taxon>Actinomycetota</taxon>
        <taxon>Actinomycetes</taxon>
        <taxon>Micromonosporales</taxon>
        <taxon>Micromonosporaceae</taxon>
    </lineage>
</organism>
<dbReference type="InterPro" id="IPR008914">
    <property type="entry name" value="PEBP"/>
</dbReference>
<evidence type="ECO:0008006" key="5">
    <source>
        <dbReference type="Google" id="ProtNLM"/>
    </source>
</evidence>
<evidence type="ECO:0000313" key="3">
    <source>
        <dbReference type="EMBL" id="BCB79182.1"/>
    </source>
</evidence>
<dbReference type="Pfam" id="PF01161">
    <property type="entry name" value="PBP"/>
    <property type="match status" value="1"/>
</dbReference>
<evidence type="ECO:0000256" key="2">
    <source>
        <dbReference type="SAM" id="MobiDB-lite"/>
    </source>
</evidence>
<dbReference type="EMBL" id="AP022870">
    <property type="protein sequence ID" value="BCB79182.1"/>
    <property type="molecule type" value="Genomic_DNA"/>
</dbReference>
<dbReference type="SUPFAM" id="SSF49777">
    <property type="entry name" value="PEBP-like"/>
    <property type="match status" value="1"/>
</dbReference>
<proteinExistence type="inferred from homology"/>
<dbReference type="CDD" id="cd00865">
    <property type="entry name" value="PEBP_bact_arch"/>
    <property type="match status" value="1"/>
</dbReference>
<dbReference type="NCBIfam" id="TIGR00481">
    <property type="entry name" value="YbhB/YbcL family Raf kinase inhibitor-like protein"/>
    <property type="match status" value="1"/>
</dbReference>
<dbReference type="Gene3D" id="3.90.280.10">
    <property type="entry name" value="PEBP-like"/>
    <property type="match status" value="1"/>
</dbReference>
<accession>A0A6F8XZ92</accession>
<reference evidence="3 4" key="2">
    <citation type="submission" date="2020-03" db="EMBL/GenBank/DDBJ databases">
        <authorList>
            <person name="Ichikawa N."/>
            <person name="Kimura A."/>
            <person name="Kitahashi Y."/>
            <person name="Uohara A."/>
        </authorList>
    </citation>
    <scope>NUCLEOTIDE SEQUENCE [LARGE SCALE GENOMIC DNA]</scope>
    <source>
        <strain evidence="3 4">NBRC 107702</strain>
    </source>
</reference>
<gene>
    <name evidence="3" type="ORF">Pflav_055920</name>
</gene>
<name>A0A6F8XZ92_9ACTN</name>
<dbReference type="Proteomes" id="UP000502508">
    <property type="component" value="Chromosome"/>
</dbReference>
<dbReference type="PANTHER" id="PTHR30289:SF1">
    <property type="entry name" value="PEBP (PHOSPHATIDYLETHANOLAMINE-BINDING PROTEIN) FAMILY PROTEIN"/>
    <property type="match status" value="1"/>
</dbReference>
<dbReference type="InterPro" id="IPR036610">
    <property type="entry name" value="PEBP-like_sf"/>
</dbReference>